<protein>
    <submittedName>
        <fullName evidence="1">Uncharacterized protein</fullName>
    </submittedName>
</protein>
<dbReference type="EMBL" id="BMAW01042729">
    <property type="protein sequence ID" value="GFS35738.1"/>
    <property type="molecule type" value="Genomic_DNA"/>
</dbReference>
<evidence type="ECO:0000313" key="2">
    <source>
        <dbReference type="Proteomes" id="UP000887013"/>
    </source>
</evidence>
<sequence>MRCCSSFTGSFHWWCWWSNVGSYSPVPSHGDGLATGLIHLELSELEPPQSWVPVERGPPVLSPPPIGFYFSLLLFFFQLARVIPHL</sequence>
<reference evidence="1" key="1">
    <citation type="submission" date="2020-08" db="EMBL/GenBank/DDBJ databases">
        <title>Multicomponent nature underlies the extraordinary mechanical properties of spider dragline silk.</title>
        <authorList>
            <person name="Kono N."/>
            <person name="Nakamura H."/>
            <person name="Mori M."/>
            <person name="Yoshida Y."/>
            <person name="Ohtoshi R."/>
            <person name="Malay A.D."/>
            <person name="Moran D.A.P."/>
            <person name="Tomita M."/>
            <person name="Numata K."/>
            <person name="Arakawa K."/>
        </authorList>
    </citation>
    <scope>NUCLEOTIDE SEQUENCE</scope>
</reference>
<dbReference type="Proteomes" id="UP000887013">
    <property type="component" value="Unassembled WGS sequence"/>
</dbReference>
<keyword evidence="2" id="KW-1185">Reference proteome</keyword>
<name>A0A8X6M8Z5_NEPPI</name>
<dbReference type="AlphaFoldDB" id="A0A8X6M8Z5"/>
<proteinExistence type="predicted"/>
<organism evidence="1 2">
    <name type="scientific">Nephila pilipes</name>
    <name type="common">Giant wood spider</name>
    <name type="synonym">Nephila maculata</name>
    <dbReference type="NCBI Taxonomy" id="299642"/>
    <lineage>
        <taxon>Eukaryota</taxon>
        <taxon>Metazoa</taxon>
        <taxon>Ecdysozoa</taxon>
        <taxon>Arthropoda</taxon>
        <taxon>Chelicerata</taxon>
        <taxon>Arachnida</taxon>
        <taxon>Araneae</taxon>
        <taxon>Araneomorphae</taxon>
        <taxon>Entelegynae</taxon>
        <taxon>Araneoidea</taxon>
        <taxon>Nephilidae</taxon>
        <taxon>Nephila</taxon>
    </lineage>
</organism>
<comment type="caution">
    <text evidence="1">The sequence shown here is derived from an EMBL/GenBank/DDBJ whole genome shotgun (WGS) entry which is preliminary data.</text>
</comment>
<gene>
    <name evidence="1" type="ORF">NPIL_434751</name>
</gene>
<accession>A0A8X6M8Z5</accession>
<evidence type="ECO:0000313" key="1">
    <source>
        <dbReference type="EMBL" id="GFS35738.1"/>
    </source>
</evidence>